<dbReference type="Pfam" id="PF08044">
    <property type="entry name" value="DUF1707"/>
    <property type="match status" value="1"/>
</dbReference>
<feature type="region of interest" description="Disordered" evidence="1">
    <location>
        <begin position="1"/>
        <end position="28"/>
    </location>
</feature>
<evidence type="ECO:0000256" key="1">
    <source>
        <dbReference type="SAM" id="MobiDB-lite"/>
    </source>
</evidence>
<gene>
    <name evidence="3" type="ORF">GCM10009741_09680</name>
</gene>
<evidence type="ECO:0000259" key="2">
    <source>
        <dbReference type="Pfam" id="PF08044"/>
    </source>
</evidence>
<reference evidence="4" key="1">
    <citation type="journal article" date="2019" name="Int. J. Syst. Evol. Microbiol.">
        <title>The Global Catalogue of Microorganisms (GCM) 10K type strain sequencing project: providing services to taxonomists for standard genome sequencing and annotation.</title>
        <authorList>
            <consortium name="The Broad Institute Genomics Platform"/>
            <consortium name="The Broad Institute Genome Sequencing Center for Infectious Disease"/>
            <person name="Wu L."/>
            <person name="Ma J."/>
        </authorList>
    </citation>
    <scope>NUCLEOTIDE SEQUENCE [LARGE SCALE GENOMIC DNA]</scope>
    <source>
        <strain evidence="4">JCM 14303</strain>
    </source>
</reference>
<dbReference type="PANTHER" id="PTHR40763">
    <property type="entry name" value="MEMBRANE PROTEIN-RELATED"/>
    <property type="match status" value="1"/>
</dbReference>
<dbReference type="PANTHER" id="PTHR40763:SF5">
    <property type="entry name" value="MEMBRANE PROTEIN"/>
    <property type="match status" value="1"/>
</dbReference>
<dbReference type="RefSeq" id="WP_344169920.1">
    <property type="nucleotide sequence ID" value="NZ_BAAANC010000001.1"/>
</dbReference>
<comment type="caution">
    <text evidence="3">The sequence shown here is derived from an EMBL/GenBank/DDBJ whole genome shotgun (WGS) entry which is preliminary data.</text>
</comment>
<evidence type="ECO:0000313" key="3">
    <source>
        <dbReference type="EMBL" id="GAA1513659.1"/>
    </source>
</evidence>
<organism evidence="3 4">
    <name type="scientific">Kribbella lupini</name>
    <dbReference type="NCBI Taxonomy" id="291602"/>
    <lineage>
        <taxon>Bacteria</taxon>
        <taxon>Bacillati</taxon>
        <taxon>Actinomycetota</taxon>
        <taxon>Actinomycetes</taxon>
        <taxon>Propionibacteriales</taxon>
        <taxon>Kribbellaceae</taxon>
        <taxon>Kribbella</taxon>
    </lineage>
</organism>
<dbReference type="InterPro" id="IPR012551">
    <property type="entry name" value="DUF1707_SHOCT-like"/>
</dbReference>
<accession>A0ABP4L023</accession>
<evidence type="ECO:0000313" key="4">
    <source>
        <dbReference type="Proteomes" id="UP001500363"/>
    </source>
</evidence>
<name>A0ABP4L023_9ACTN</name>
<protein>
    <recommendedName>
        <fullName evidence="2">DUF1707 domain-containing protein</fullName>
    </recommendedName>
</protein>
<keyword evidence="4" id="KW-1185">Reference proteome</keyword>
<sequence length="191" mass="21248">MSLEQPPPARRASDRDREQAASVVQEAHGDGRLDFQELDERLTQIYAAKTDIELRAATADLVPVEPAGAAELTIRAKHSAQKREGAWQVPERVVTLAEHSSMKLDFTDAVVRRPEVHVAAELKHSSLTIIVPSGWVVNLDDIDVIGSSANNKTGPATRDGVRLVVTGSAKWSSVTVRHPRKRRWWWPFYSK</sequence>
<dbReference type="EMBL" id="BAAANC010000001">
    <property type="protein sequence ID" value="GAA1513659.1"/>
    <property type="molecule type" value="Genomic_DNA"/>
</dbReference>
<proteinExistence type="predicted"/>
<dbReference type="Proteomes" id="UP001500363">
    <property type="component" value="Unassembled WGS sequence"/>
</dbReference>
<feature type="domain" description="DUF1707" evidence="2">
    <location>
        <begin position="11"/>
        <end position="61"/>
    </location>
</feature>